<evidence type="ECO:0008006" key="3">
    <source>
        <dbReference type="Google" id="ProtNLM"/>
    </source>
</evidence>
<proteinExistence type="predicted"/>
<keyword evidence="2" id="KW-1185">Reference proteome</keyword>
<dbReference type="GeneID" id="77848487"/>
<reference evidence="1 2" key="1">
    <citation type="submission" date="2012-08" db="EMBL/GenBank/DDBJ databases">
        <title>The Genome Sequence of Barnesiella intestinihominis YIT 11860.</title>
        <authorList>
            <consortium name="The Broad Institute Genome Sequencing Platform"/>
            <person name="Earl A."/>
            <person name="Ward D."/>
            <person name="Feldgarden M."/>
            <person name="Gevers D."/>
            <person name="Morotomi M."/>
            <person name="Walker B."/>
            <person name="Young S.K."/>
            <person name="Zeng Q."/>
            <person name="Gargeya S."/>
            <person name="Fitzgerald M."/>
            <person name="Haas B."/>
            <person name="Abouelleil A."/>
            <person name="Alvarado L."/>
            <person name="Arachchi H.M."/>
            <person name="Berlin A.M."/>
            <person name="Chapman S.B."/>
            <person name="Goldberg J."/>
            <person name="Griggs A."/>
            <person name="Gujja S."/>
            <person name="Hansen M."/>
            <person name="Howarth C."/>
            <person name="Imamovic A."/>
            <person name="Larimer J."/>
            <person name="McCowen C."/>
            <person name="Montmayeur A."/>
            <person name="Murphy C."/>
            <person name="Neiman D."/>
            <person name="Pearson M."/>
            <person name="Priest M."/>
            <person name="Roberts A."/>
            <person name="Saif S."/>
            <person name="Shea T."/>
            <person name="Sisk P."/>
            <person name="Sykes S."/>
            <person name="Wortman J."/>
            <person name="Nusbaum C."/>
            <person name="Birren B."/>
        </authorList>
    </citation>
    <scope>NUCLEOTIDE SEQUENCE [LARGE SCALE GENOMIC DNA]</scope>
    <source>
        <strain evidence="1 2">YIT 11860</strain>
    </source>
</reference>
<protein>
    <recommendedName>
        <fullName evidence="3">YolD-like protein</fullName>
    </recommendedName>
</protein>
<organism evidence="1 2">
    <name type="scientific">Barnesiella intestinihominis YIT 11860</name>
    <dbReference type="NCBI Taxonomy" id="742726"/>
    <lineage>
        <taxon>Bacteria</taxon>
        <taxon>Pseudomonadati</taxon>
        <taxon>Bacteroidota</taxon>
        <taxon>Bacteroidia</taxon>
        <taxon>Bacteroidales</taxon>
        <taxon>Barnesiellaceae</taxon>
        <taxon>Barnesiella</taxon>
    </lineage>
</organism>
<gene>
    <name evidence="1" type="ORF">HMPREF9448_01195</name>
</gene>
<dbReference type="RefSeq" id="WP_008861681.1">
    <property type="nucleotide sequence ID" value="NZ_CAXSNY010000001.1"/>
</dbReference>
<evidence type="ECO:0000313" key="2">
    <source>
        <dbReference type="Proteomes" id="UP000006044"/>
    </source>
</evidence>
<dbReference type="STRING" id="742726.HMPREF9448_01195"/>
<dbReference type="AlphaFoldDB" id="K0WZV4"/>
<comment type="caution">
    <text evidence="1">The sequence shown here is derived from an EMBL/GenBank/DDBJ whole genome shotgun (WGS) entry which is preliminary data.</text>
</comment>
<evidence type="ECO:0000313" key="1">
    <source>
        <dbReference type="EMBL" id="EJZ64713.1"/>
    </source>
</evidence>
<dbReference type="OrthoDB" id="1072510at2"/>
<dbReference type="HOGENOM" id="CLU_2651448_0_0_10"/>
<dbReference type="Proteomes" id="UP000006044">
    <property type="component" value="Unassembled WGS sequence"/>
</dbReference>
<dbReference type="EMBL" id="ADLE01000008">
    <property type="protein sequence ID" value="EJZ64713.1"/>
    <property type="molecule type" value="Genomic_DNA"/>
</dbReference>
<dbReference type="eggNOG" id="ENOG50345XY">
    <property type="taxonomic scope" value="Bacteria"/>
</dbReference>
<name>K0WZV4_9BACT</name>
<sequence length="77" mass="9173">MAQSIHINTMREMLKAGDPVDITLWTKSGQIQRWRNCISLRYDFYKGVRRVKLLDSRQIRTVRDVCIFEINNLTVFL</sequence>
<accession>K0WZV4</accession>